<accession>A0A8S0TL48</accession>
<feature type="domain" description="Protein kinase" evidence="6">
    <location>
        <begin position="395"/>
        <end position="653"/>
    </location>
</feature>
<keyword evidence="5" id="KW-1133">Transmembrane helix</keyword>
<keyword evidence="7" id="KW-0675">Receptor</keyword>
<evidence type="ECO:0000256" key="2">
    <source>
        <dbReference type="ARBA" id="ARBA00022729"/>
    </source>
</evidence>
<proteinExistence type="predicted"/>
<evidence type="ECO:0000256" key="1">
    <source>
        <dbReference type="ARBA" id="ARBA00004167"/>
    </source>
</evidence>
<reference evidence="7 8" key="1">
    <citation type="submission" date="2019-12" db="EMBL/GenBank/DDBJ databases">
        <authorList>
            <person name="Alioto T."/>
            <person name="Alioto T."/>
            <person name="Gomez Garrido J."/>
        </authorList>
    </citation>
    <scope>NUCLEOTIDE SEQUENCE [LARGE SCALE GENOMIC DNA]</scope>
</reference>
<dbReference type="GO" id="GO:0005524">
    <property type="term" value="F:ATP binding"/>
    <property type="evidence" value="ECO:0007669"/>
    <property type="project" value="UniProtKB-KW"/>
</dbReference>
<dbReference type="Pfam" id="PF07714">
    <property type="entry name" value="PK_Tyr_Ser-Thr"/>
    <property type="match status" value="1"/>
</dbReference>
<evidence type="ECO:0000259" key="6">
    <source>
        <dbReference type="PROSITE" id="PS50011"/>
    </source>
</evidence>
<keyword evidence="4" id="KW-0067">ATP-binding</keyword>
<comment type="subcellular location">
    <subcellularLocation>
        <location evidence="1">Membrane</location>
        <topology evidence="1">Single-pass membrane protein</topology>
    </subcellularLocation>
</comment>
<keyword evidence="5" id="KW-0812">Transmembrane</keyword>
<keyword evidence="7" id="KW-0418">Kinase</keyword>
<dbReference type="Proteomes" id="UP000594638">
    <property type="component" value="Unassembled WGS sequence"/>
</dbReference>
<dbReference type="Gramene" id="OE9A098761T1">
    <property type="protein sequence ID" value="OE9A098761C1"/>
    <property type="gene ID" value="OE9A098761"/>
</dbReference>
<organism evidence="7 8">
    <name type="scientific">Olea europaea subsp. europaea</name>
    <dbReference type="NCBI Taxonomy" id="158383"/>
    <lineage>
        <taxon>Eukaryota</taxon>
        <taxon>Viridiplantae</taxon>
        <taxon>Streptophyta</taxon>
        <taxon>Embryophyta</taxon>
        <taxon>Tracheophyta</taxon>
        <taxon>Spermatophyta</taxon>
        <taxon>Magnoliopsida</taxon>
        <taxon>eudicotyledons</taxon>
        <taxon>Gunneridae</taxon>
        <taxon>Pentapetalae</taxon>
        <taxon>asterids</taxon>
        <taxon>lamiids</taxon>
        <taxon>Lamiales</taxon>
        <taxon>Oleaceae</taxon>
        <taxon>Oleeae</taxon>
        <taxon>Olea</taxon>
    </lineage>
</organism>
<dbReference type="InterPro" id="IPR000719">
    <property type="entry name" value="Prot_kinase_dom"/>
</dbReference>
<dbReference type="AlphaFoldDB" id="A0A8S0TL48"/>
<dbReference type="Gene3D" id="3.30.200.20">
    <property type="entry name" value="Phosphorylase Kinase, domain 1"/>
    <property type="match status" value="1"/>
</dbReference>
<dbReference type="EMBL" id="CACTIH010007261">
    <property type="protein sequence ID" value="CAA3006525.1"/>
    <property type="molecule type" value="Genomic_DNA"/>
</dbReference>
<dbReference type="SUPFAM" id="SSF56112">
    <property type="entry name" value="Protein kinase-like (PK-like)"/>
    <property type="match status" value="1"/>
</dbReference>
<protein>
    <submittedName>
        <fullName evidence="7">Probably inactive receptor kinase At2g46850</fullName>
    </submittedName>
</protein>
<name>A0A8S0TL48_OLEEU</name>
<evidence type="ECO:0000256" key="4">
    <source>
        <dbReference type="ARBA" id="ARBA00022840"/>
    </source>
</evidence>
<evidence type="ECO:0000313" key="8">
    <source>
        <dbReference type="Proteomes" id="UP000594638"/>
    </source>
</evidence>
<dbReference type="GO" id="GO:0004672">
    <property type="term" value="F:protein kinase activity"/>
    <property type="evidence" value="ECO:0007669"/>
    <property type="project" value="InterPro"/>
</dbReference>
<dbReference type="InterPro" id="IPR001245">
    <property type="entry name" value="Ser-Thr/Tyr_kinase_cat_dom"/>
</dbReference>
<keyword evidence="7" id="KW-0808">Transferase</keyword>
<dbReference type="SMART" id="SM00220">
    <property type="entry name" value="S_TKc"/>
    <property type="match status" value="1"/>
</dbReference>
<keyword evidence="3" id="KW-0547">Nucleotide-binding</keyword>
<dbReference type="InterPro" id="IPR025287">
    <property type="entry name" value="WAK_GUB"/>
</dbReference>
<sequence length="700" mass="77624">MHPIPQTIRLLFPLSNAAHSSLRTLSLLFLPTNSKLHLSSNTFTAMSLALHLFFLSFFVTQLDTDGVYAQGLLPDLQNPNQCKEKCGKVMIPFPFYVNQSHCVSLSNAFRLSCVNSSSLFLNIGSASYRVLHFFPDGVLVDIPNTTICRQYNDLKSFTFSENEYLGISTDNVLDLYDCEDSSLCKADCEKGFLISACDGKAGDYPSCCYPLSDHSVWPEGENSDSFSVFSQFGCRGFSSWVALPGSITAMRGVKLEWAVPRNSTKATCAANAYAVNASSVLSGMRCQCQDGFVGDGFATGAGCLKSCFKDGKEVYGNDCYPVDHRRKKAALLAGILTSALAIASLTALFCLLKRPIKSDVFISDQAHCQSTILSRKPCTARLFTYHELEDAIRGFEDRQKIVDGTKTTLYAGILIDGLHIAVQRVQCESQRDLIQILSRVEVLSTISHKNMARLVGWYIDSGYTPLVVYEYPANGTLEQHLHQTQEQKIALDWYKRLNIAAETACILAFLHEFSPPIFHHNLHSDCIFLDEDFSVKLAGFELLNAVHEDVCHSRGEFEVSHCRRNDVYGIGLVLLKLITGKAPLNFSTIALPKIKNGKLEEIVDLSLYYHEQPPFCRDQIEIIADLATRCLLFGADGKLSMVDVARELVHITKYNLDGRRGPTLEETFSNSSLLQMISMSPDSIYVPSDNLASKSESTSL</sequence>
<dbReference type="PANTHER" id="PTHR46008:SF20">
    <property type="entry name" value="PROTEIN KINASE DOMAIN-CONTAINING PROTEIN"/>
    <property type="match status" value="1"/>
</dbReference>
<dbReference type="GO" id="GO:0030247">
    <property type="term" value="F:polysaccharide binding"/>
    <property type="evidence" value="ECO:0007669"/>
    <property type="project" value="InterPro"/>
</dbReference>
<dbReference type="PROSITE" id="PS50011">
    <property type="entry name" value="PROTEIN_KINASE_DOM"/>
    <property type="match status" value="1"/>
</dbReference>
<dbReference type="InterPro" id="IPR011009">
    <property type="entry name" value="Kinase-like_dom_sf"/>
</dbReference>
<dbReference type="Pfam" id="PF13947">
    <property type="entry name" value="GUB_WAK_bind"/>
    <property type="match status" value="1"/>
</dbReference>
<evidence type="ECO:0000313" key="7">
    <source>
        <dbReference type="EMBL" id="CAA3006525.1"/>
    </source>
</evidence>
<comment type="caution">
    <text evidence="7">The sequence shown here is derived from an EMBL/GenBank/DDBJ whole genome shotgun (WGS) entry which is preliminary data.</text>
</comment>
<evidence type="ECO:0000256" key="3">
    <source>
        <dbReference type="ARBA" id="ARBA00022741"/>
    </source>
</evidence>
<keyword evidence="5" id="KW-0472">Membrane</keyword>
<dbReference type="OrthoDB" id="1847747at2759"/>
<evidence type="ECO:0000256" key="5">
    <source>
        <dbReference type="SAM" id="Phobius"/>
    </source>
</evidence>
<keyword evidence="8" id="KW-1185">Reference proteome</keyword>
<dbReference type="Gene3D" id="1.10.510.10">
    <property type="entry name" value="Transferase(Phosphotransferase) domain 1"/>
    <property type="match status" value="1"/>
</dbReference>
<keyword evidence="2" id="KW-0732">Signal</keyword>
<gene>
    <name evidence="7" type="ORF">OLEA9_A098761</name>
</gene>
<dbReference type="PANTHER" id="PTHR46008">
    <property type="entry name" value="LEAF RUST 10 DISEASE-RESISTANCE LOCUS RECEPTOR-LIKE PROTEIN KINASE-LIKE 1.4"/>
    <property type="match status" value="1"/>
</dbReference>
<dbReference type="GO" id="GO:0016020">
    <property type="term" value="C:membrane"/>
    <property type="evidence" value="ECO:0007669"/>
    <property type="project" value="UniProtKB-SubCell"/>
</dbReference>
<feature type="transmembrane region" description="Helical" evidence="5">
    <location>
        <begin position="329"/>
        <end position="352"/>
    </location>
</feature>